<reference evidence="9 10" key="1">
    <citation type="submission" date="2020-06" db="EMBL/GenBank/DDBJ databases">
        <title>Taxonomy, biology and ecology of Rhodococcus bacteria occurring in California pistachio and other woody hosts as revealed by genome sequence analyses.</title>
        <authorList>
            <person name="Gai Y."/>
            <person name="Riely B."/>
        </authorList>
    </citation>
    <scope>NUCLEOTIDE SEQUENCE [LARGE SCALE GENOMIC DNA]</scope>
    <source>
        <strain evidence="9 10">BP-281</strain>
    </source>
</reference>
<dbReference type="EMBL" id="JABUBU010000005">
    <property type="protein sequence ID" value="MBY6366871.1"/>
    <property type="molecule type" value="Genomic_DNA"/>
</dbReference>
<name>A0ABS7P382_9NOCA</name>
<comment type="similarity">
    <text evidence="2 5">Belongs to the acyl-CoA dehydrogenase family.</text>
</comment>
<dbReference type="SUPFAM" id="SSF56645">
    <property type="entry name" value="Acyl-CoA dehydrogenase NM domain-like"/>
    <property type="match status" value="1"/>
</dbReference>
<dbReference type="InterPro" id="IPR025878">
    <property type="entry name" value="Acyl-CoA_dh-like_C_dom"/>
</dbReference>
<comment type="caution">
    <text evidence="9">The sequence shown here is derived from an EMBL/GenBank/DDBJ whole genome shotgun (WGS) entry which is preliminary data.</text>
</comment>
<dbReference type="InterPro" id="IPR006091">
    <property type="entry name" value="Acyl-CoA_Oxase/DH_mid-dom"/>
</dbReference>
<sequence length="596" mass="64846">MSSSADIPASLILSRRDLEFLLYEWLDVESLTERKRFAEHSRETFDAVLELSEQIAVKHFAPHNKKADANEPRVGDDGKVVLIPEVEKALQVFTEAGLIAGQFDESLGGMQLPTTVSKASLAWFQAANTGTATYPFLTIGNANLLIEYGGEDLIDRYVRPMLEGRFHGTMCLSEPGAGSSLAYITTKATPRDDGTYSVTGTKMWISGGDHELGENIVHLVLAKLPDAPAGVKGISLFVVPKHLVNEDGSLGERNDVNLVGLNHKMGYRGTTNTLLAFGEKGGATGYLVGEPHKGLAYMFKMMNEARIGVGMGATALGYTGYLHSLEYARERTQGRPVGDKDPAAPQVPIVDHPDVRRMLLAQKSYAEGGLALGLYCSRLVDEQITGEPDAAERAGFLLDVLTPIAKAWPSQWCLEANNLAIQVHGGYGYTRDYNVEQFYRDNRLNPIHEGTNGIQGLDLLGRKVVAQNGRGLQLLVEAITTTLDASTGEDVRDHAEALRAAVNRLVEVTGTVWGQGDPDLALANSTAYLEATGHLVVAWLWLEQLNAVGEKTGAFYDGKRAAAQYFFRYELPKVGPQFDLVASLDRTLLDLDPSVL</sequence>
<keyword evidence="5" id="KW-0560">Oxidoreductase</keyword>
<dbReference type="Pfam" id="PF02770">
    <property type="entry name" value="Acyl-CoA_dh_M"/>
    <property type="match status" value="1"/>
</dbReference>
<gene>
    <name evidence="9" type="ORF">HQ603_08905</name>
</gene>
<accession>A0ABS7P382</accession>
<feature type="domain" description="Acetyl-CoA dehydrogenase-like C-terminal" evidence="8">
    <location>
        <begin position="476"/>
        <end position="592"/>
    </location>
</feature>
<evidence type="ECO:0000256" key="1">
    <source>
        <dbReference type="ARBA" id="ARBA00001974"/>
    </source>
</evidence>
<protein>
    <submittedName>
        <fullName evidence="9">Acyl-CoA dehydrogenase</fullName>
    </submittedName>
</protein>
<dbReference type="InterPro" id="IPR009100">
    <property type="entry name" value="AcylCoA_DH/oxidase_NM_dom_sf"/>
</dbReference>
<evidence type="ECO:0000259" key="8">
    <source>
        <dbReference type="Pfam" id="PF12806"/>
    </source>
</evidence>
<dbReference type="Pfam" id="PF00441">
    <property type="entry name" value="Acyl-CoA_dh_1"/>
    <property type="match status" value="1"/>
</dbReference>
<comment type="cofactor">
    <cofactor evidence="1 5">
        <name>FAD</name>
        <dbReference type="ChEBI" id="CHEBI:57692"/>
    </cofactor>
</comment>
<evidence type="ECO:0000259" key="7">
    <source>
        <dbReference type="Pfam" id="PF02770"/>
    </source>
</evidence>
<evidence type="ECO:0000256" key="4">
    <source>
        <dbReference type="ARBA" id="ARBA00022827"/>
    </source>
</evidence>
<dbReference type="Gene3D" id="1.10.540.10">
    <property type="entry name" value="Acyl-CoA dehydrogenase/oxidase, N-terminal domain"/>
    <property type="match status" value="1"/>
</dbReference>
<evidence type="ECO:0000256" key="2">
    <source>
        <dbReference type="ARBA" id="ARBA00009347"/>
    </source>
</evidence>
<dbReference type="Pfam" id="PF12806">
    <property type="entry name" value="Acyl-CoA_dh_C"/>
    <property type="match status" value="1"/>
</dbReference>
<evidence type="ECO:0000313" key="9">
    <source>
        <dbReference type="EMBL" id="MBY6366871.1"/>
    </source>
</evidence>
<evidence type="ECO:0000259" key="6">
    <source>
        <dbReference type="Pfam" id="PF00441"/>
    </source>
</evidence>
<dbReference type="InterPro" id="IPR036250">
    <property type="entry name" value="AcylCo_DH-like_C"/>
</dbReference>
<dbReference type="InterPro" id="IPR009075">
    <property type="entry name" value="AcylCo_DH/oxidase_C"/>
</dbReference>
<feature type="domain" description="Acyl-CoA oxidase/dehydrogenase middle" evidence="7">
    <location>
        <begin position="170"/>
        <end position="271"/>
    </location>
</feature>
<organism evidence="9 10">
    <name type="scientific">Rhodococcoides corynebacterioides</name>
    <dbReference type="NCBI Taxonomy" id="53972"/>
    <lineage>
        <taxon>Bacteria</taxon>
        <taxon>Bacillati</taxon>
        <taxon>Actinomycetota</taxon>
        <taxon>Actinomycetes</taxon>
        <taxon>Mycobacteriales</taxon>
        <taxon>Nocardiaceae</taxon>
        <taxon>Rhodococcoides</taxon>
    </lineage>
</organism>
<dbReference type="Gene3D" id="2.40.110.10">
    <property type="entry name" value="Butyryl-CoA Dehydrogenase, subunit A, domain 2"/>
    <property type="match status" value="1"/>
</dbReference>
<evidence type="ECO:0000313" key="10">
    <source>
        <dbReference type="Proteomes" id="UP000825228"/>
    </source>
</evidence>
<keyword evidence="10" id="KW-1185">Reference proteome</keyword>
<feature type="domain" description="Acyl-CoA dehydrogenase/oxidase C-terminal" evidence="6">
    <location>
        <begin position="293"/>
        <end position="457"/>
    </location>
</feature>
<proteinExistence type="inferred from homology"/>
<keyword evidence="3 5" id="KW-0285">Flavoprotein</keyword>
<dbReference type="Proteomes" id="UP000825228">
    <property type="component" value="Unassembled WGS sequence"/>
</dbReference>
<dbReference type="Gene3D" id="1.20.140.10">
    <property type="entry name" value="Butyryl-CoA Dehydrogenase, subunit A, domain 3"/>
    <property type="match status" value="1"/>
</dbReference>
<evidence type="ECO:0000256" key="5">
    <source>
        <dbReference type="RuleBase" id="RU362125"/>
    </source>
</evidence>
<evidence type="ECO:0000256" key="3">
    <source>
        <dbReference type="ARBA" id="ARBA00022630"/>
    </source>
</evidence>
<dbReference type="SUPFAM" id="SSF47203">
    <property type="entry name" value="Acyl-CoA dehydrogenase C-terminal domain-like"/>
    <property type="match status" value="1"/>
</dbReference>
<dbReference type="PANTHER" id="PTHR42803:SF3">
    <property type="entry name" value="ACYL-COA DEHYDROGENASE-RELATED"/>
    <property type="match status" value="1"/>
</dbReference>
<dbReference type="PANTHER" id="PTHR42803">
    <property type="entry name" value="ACYL-COA DEHYDROGENASE"/>
    <property type="match status" value="1"/>
</dbReference>
<dbReference type="RefSeq" id="WP_222684194.1">
    <property type="nucleotide sequence ID" value="NZ_JABUBT010000034.1"/>
</dbReference>
<dbReference type="InterPro" id="IPR052166">
    <property type="entry name" value="Diverse_Acyl-CoA_DH"/>
</dbReference>
<dbReference type="InterPro" id="IPR046373">
    <property type="entry name" value="Acyl-CoA_Oxase/DH_mid-dom_sf"/>
</dbReference>
<dbReference type="InterPro" id="IPR037069">
    <property type="entry name" value="AcylCoA_DH/ox_N_sf"/>
</dbReference>
<keyword evidence="4 5" id="KW-0274">FAD</keyword>